<keyword evidence="3" id="KW-1185">Reference proteome</keyword>
<feature type="compositionally biased region" description="Pro residues" evidence="1">
    <location>
        <begin position="155"/>
        <end position="181"/>
    </location>
</feature>
<dbReference type="OrthoDB" id="5324692at2759"/>
<feature type="compositionally biased region" description="Low complexity" evidence="1">
    <location>
        <begin position="40"/>
        <end position="51"/>
    </location>
</feature>
<evidence type="ECO:0008006" key="4">
    <source>
        <dbReference type="Google" id="ProtNLM"/>
    </source>
</evidence>
<accession>A0A8K0SLJ2</accession>
<organism evidence="2 3">
    <name type="scientific">Stachybotrys elegans</name>
    <dbReference type="NCBI Taxonomy" id="80388"/>
    <lineage>
        <taxon>Eukaryota</taxon>
        <taxon>Fungi</taxon>
        <taxon>Dikarya</taxon>
        <taxon>Ascomycota</taxon>
        <taxon>Pezizomycotina</taxon>
        <taxon>Sordariomycetes</taxon>
        <taxon>Hypocreomycetidae</taxon>
        <taxon>Hypocreales</taxon>
        <taxon>Stachybotryaceae</taxon>
        <taxon>Stachybotrys</taxon>
    </lineage>
</organism>
<comment type="caution">
    <text evidence="2">The sequence shown here is derived from an EMBL/GenBank/DDBJ whole genome shotgun (WGS) entry which is preliminary data.</text>
</comment>
<evidence type="ECO:0000313" key="2">
    <source>
        <dbReference type="EMBL" id="KAH7311669.1"/>
    </source>
</evidence>
<gene>
    <name evidence="2" type="ORF">B0I35DRAFT_357171</name>
</gene>
<dbReference type="CDD" id="cd22249">
    <property type="entry name" value="UDM1_RNF168_RNF169-like"/>
    <property type="match status" value="1"/>
</dbReference>
<protein>
    <recommendedName>
        <fullName evidence="4">Integral membrane protein</fullName>
    </recommendedName>
</protein>
<sequence length="843" mass="95445">MQQQINEELQKARGQQEQQQLNQSSAPPGQSRDYRTYGPQQSSYQQSFYQSLPVQSAPRQQASSYINQERESTTQLRSEYDRLMRQAEEVMAKLAVRENEDKWLATEQQRQLAEEQDALPRQTNQELKPPAMPPRPQSQAHPPPPTFSSNESVSYPPPPRPQSNVYYPPPPPLPPRTPVTSPPATQASIADGYYSGSSCTETLAERIATPSTSVSYPPGSHSRHPKYQAPSVEDSDDQLPIAIPESVDSREKFLPSQPPPRASQSKDRSATPPPRVSTPEPARIHPSGVTPLFDCDMSPVTYEMDWVCHPAVPAFNICGRCYIDHIFETQFRYKFMKRSYNDGVARTCYFGSKRVKEKLWPQAIAAGDLDAMLTFMAKRAALGSCRQAAILENETWYTSPDIQGLVYCKACYEDSLCGTAFGSHFSLRPKPSTAYCDTSVWYCQRMFKEYSENNDWAGFVEQMRIRVQIPECPKQTPVEARERSWYTHQKWPQGLNMCSACYYDYFHGSSDQRCFEPAQINTQKVVCIMSLVNILVPAQQAIEKKNRDIFWNAMAAIDSQPFCHPEGTKSDVWYTLHSNPSGFAICGCCYSGIVEAAGGRRFFKRHAGISQQDRVICCFNPSHARWMEFMQKYTESLNKGTSKPLDDFAGRFGHVPCCNRRNLKLGANRRFWGWGVVAICEECYYTFAEGSKLEPHFVLKGDVSPKERMCDVYSPRMRRIYKEACESNDLAGLLAVGEHRHEVYCRTIIVCQNMRNQMEIQVLQAQAAGIQGSVYKSMGAVHDITMGHTYTVGNALVGYGYVNEMSLQGAMLDRESRELGASATNPMHLTNMMMLQQQWAEVE</sequence>
<feature type="compositionally biased region" description="Polar residues" evidence="1">
    <location>
        <begin position="52"/>
        <end position="67"/>
    </location>
</feature>
<dbReference type="EMBL" id="JAGPNK010000011">
    <property type="protein sequence ID" value="KAH7311669.1"/>
    <property type="molecule type" value="Genomic_DNA"/>
</dbReference>
<name>A0A8K0SLJ2_9HYPO</name>
<dbReference type="Proteomes" id="UP000813444">
    <property type="component" value="Unassembled WGS sequence"/>
</dbReference>
<feature type="region of interest" description="Disordered" evidence="1">
    <location>
        <begin position="1"/>
        <end position="80"/>
    </location>
</feature>
<reference evidence="2" key="1">
    <citation type="journal article" date="2021" name="Nat. Commun.">
        <title>Genetic determinants of endophytism in the Arabidopsis root mycobiome.</title>
        <authorList>
            <person name="Mesny F."/>
            <person name="Miyauchi S."/>
            <person name="Thiergart T."/>
            <person name="Pickel B."/>
            <person name="Atanasova L."/>
            <person name="Karlsson M."/>
            <person name="Huettel B."/>
            <person name="Barry K.W."/>
            <person name="Haridas S."/>
            <person name="Chen C."/>
            <person name="Bauer D."/>
            <person name="Andreopoulos W."/>
            <person name="Pangilinan J."/>
            <person name="LaButti K."/>
            <person name="Riley R."/>
            <person name="Lipzen A."/>
            <person name="Clum A."/>
            <person name="Drula E."/>
            <person name="Henrissat B."/>
            <person name="Kohler A."/>
            <person name="Grigoriev I.V."/>
            <person name="Martin F.M."/>
            <person name="Hacquard S."/>
        </authorList>
    </citation>
    <scope>NUCLEOTIDE SEQUENCE</scope>
    <source>
        <strain evidence="2">MPI-CAGE-CH-0235</strain>
    </source>
</reference>
<evidence type="ECO:0000256" key="1">
    <source>
        <dbReference type="SAM" id="MobiDB-lite"/>
    </source>
</evidence>
<feature type="compositionally biased region" description="Basic and acidic residues" evidence="1">
    <location>
        <begin position="68"/>
        <end position="80"/>
    </location>
</feature>
<dbReference type="AlphaFoldDB" id="A0A8K0SLJ2"/>
<feature type="region of interest" description="Disordered" evidence="1">
    <location>
        <begin position="106"/>
        <end position="285"/>
    </location>
</feature>
<feature type="compositionally biased region" description="Pro residues" evidence="1">
    <location>
        <begin position="130"/>
        <end position="146"/>
    </location>
</feature>
<evidence type="ECO:0000313" key="3">
    <source>
        <dbReference type="Proteomes" id="UP000813444"/>
    </source>
</evidence>
<proteinExistence type="predicted"/>